<dbReference type="InterPro" id="IPR031376">
    <property type="entry name" value="PCB_OB"/>
</dbReference>
<keyword evidence="14 29" id="KW-0812">Transmembrane</keyword>
<evidence type="ECO:0000256" key="25">
    <source>
        <dbReference type="ARBA" id="ARBA00044770"/>
    </source>
</evidence>
<dbReference type="InterPro" id="IPR012338">
    <property type="entry name" value="Beta-lactam/transpept-like"/>
</dbReference>
<keyword evidence="13" id="KW-0808">Transferase</keyword>
<evidence type="ECO:0000256" key="18">
    <source>
        <dbReference type="ARBA" id="ARBA00022984"/>
    </source>
</evidence>
<evidence type="ECO:0000256" key="12">
    <source>
        <dbReference type="ARBA" id="ARBA00022676"/>
    </source>
</evidence>
<keyword evidence="9" id="KW-0997">Cell inner membrane</keyword>
<keyword evidence="21" id="KW-0046">Antibiotic resistance</keyword>
<evidence type="ECO:0000256" key="10">
    <source>
        <dbReference type="ARBA" id="ARBA00022645"/>
    </source>
</evidence>
<evidence type="ECO:0000256" key="3">
    <source>
        <dbReference type="ARBA" id="ARBA00004752"/>
    </source>
</evidence>
<name>A0A1V3NC95_9GAMM</name>
<evidence type="ECO:0000256" key="27">
    <source>
        <dbReference type="ARBA" id="ARBA00060592"/>
    </source>
</evidence>
<evidence type="ECO:0000256" key="11">
    <source>
        <dbReference type="ARBA" id="ARBA00022670"/>
    </source>
</evidence>
<comment type="similarity">
    <text evidence="4">In the C-terminal section; belongs to the transpeptidase family.</text>
</comment>
<keyword evidence="15" id="KW-0378">Hydrolase</keyword>
<dbReference type="GO" id="GO:0008658">
    <property type="term" value="F:penicillin binding"/>
    <property type="evidence" value="ECO:0007669"/>
    <property type="project" value="InterPro"/>
</dbReference>
<evidence type="ECO:0000259" key="31">
    <source>
        <dbReference type="Pfam" id="PF00912"/>
    </source>
</evidence>
<evidence type="ECO:0000256" key="28">
    <source>
        <dbReference type="SAM" id="MobiDB-lite"/>
    </source>
</evidence>
<evidence type="ECO:0000313" key="33">
    <source>
        <dbReference type="EMBL" id="OOG22727.1"/>
    </source>
</evidence>
<dbReference type="GO" id="GO:0009002">
    <property type="term" value="F:serine-type D-Ala-D-Ala carboxypeptidase activity"/>
    <property type="evidence" value="ECO:0007669"/>
    <property type="project" value="UniProtKB-EC"/>
</dbReference>
<evidence type="ECO:0000256" key="20">
    <source>
        <dbReference type="ARBA" id="ARBA00023136"/>
    </source>
</evidence>
<evidence type="ECO:0000313" key="34">
    <source>
        <dbReference type="Proteomes" id="UP000189462"/>
    </source>
</evidence>
<comment type="catalytic activity">
    <reaction evidence="26">
        <text>[GlcNAc-(1-&gt;4)-Mur2Ac(oyl-L-Ala-gamma-D-Glu-L-Lys-D-Ala-D-Ala)](n)-di-trans,octa-cis-undecaprenyl diphosphate + beta-D-GlcNAc-(1-&gt;4)-Mur2Ac(oyl-L-Ala-gamma-D-Glu-L-Lys-D-Ala-D-Ala)-di-trans,octa-cis-undecaprenyl diphosphate = [GlcNAc-(1-&gt;4)-Mur2Ac(oyl-L-Ala-gamma-D-Glu-L-Lys-D-Ala-D-Ala)](n+1)-di-trans,octa-cis-undecaprenyl diphosphate + di-trans,octa-cis-undecaprenyl diphosphate + H(+)</text>
        <dbReference type="Rhea" id="RHEA:23708"/>
        <dbReference type="Rhea" id="RHEA-COMP:9602"/>
        <dbReference type="Rhea" id="RHEA-COMP:9603"/>
        <dbReference type="ChEBI" id="CHEBI:15378"/>
        <dbReference type="ChEBI" id="CHEBI:58405"/>
        <dbReference type="ChEBI" id="CHEBI:60033"/>
        <dbReference type="ChEBI" id="CHEBI:78435"/>
        <dbReference type="EC" id="2.4.99.28"/>
    </reaction>
</comment>
<evidence type="ECO:0000256" key="1">
    <source>
        <dbReference type="ARBA" id="ARBA00002624"/>
    </source>
</evidence>
<evidence type="ECO:0000256" key="26">
    <source>
        <dbReference type="ARBA" id="ARBA00049902"/>
    </source>
</evidence>
<evidence type="ECO:0000256" key="6">
    <source>
        <dbReference type="ARBA" id="ARBA00012448"/>
    </source>
</evidence>
<evidence type="ECO:0000256" key="19">
    <source>
        <dbReference type="ARBA" id="ARBA00022989"/>
    </source>
</evidence>
<dbReference type="Gene3D" id="1.10.3810.10">
    <property type="entry name" value="Biosynthetic peptidoglycan transglycosylase-like"/>
    <property type="match status" value="1"/>
</dbReference>
<dbReference type="InterPro" id="IPR001264">
    <property type="entry name" value="Glyco_trans_51"/>
</dbReference>
<evidence type="ECO:0000256" key="22">
    <source>
        <dbReference type="ARBA" id="ARBA00023268"/>
    </source>
</evidence>
<dbReference type="RefSeq" id="WP_077279830.1">
    <property type="nucleotide sequence ID" value="NZ_MVBK01000097.1"/>
</dbReference>
<evidence type="ECO:0000256" key="15">
    <source>
        <dbReference type="ARBA" id="ARBA00022801"/>
    </source>
</evidence>
<comment type="function">
    <text evidence="1">Cell wall formation. Synthesis of cross-linked peptidoglycan from the lipid intermediates. The enzyme has a penicillin-insensitive transglycosylase N-terminal domain (formation of linear glycan strands) and a penicillin-sensitive transpeptidase C-terminal domain (cross-linking of the peptide subunits).</text>
</comment>
<dbReference type="OrthoDB" id="9766909at2"/>
<keyword evidence="20 29" id="KW-0472">Membrane</keyword>
<dbReference type="InterPro" id="IPR012340">
    <property type="entry name" value="NA-bd_OB-fold"/>
</dbReference>
<dbReference type="STRING" id="108003.B1C78_14255"/>
<dbReference type="GO" id="GO:0030288">
    <property type="term" value="C:outer membrane-bounded periplasmic space"/>
    <property type="evidence" value="ECO:0007669"/>
    <property type="project" value="TreeGrafter"/>
</dbReference>
<proteinExistence type="inferred from homology"/>
<evidence type="ECO:0000256" key="23">
    <source>
        <dbReference type="ARBA" id="ARBA00023316"/>
    </source>
</evidence>
<keyword evidence="11" id="KW-0645">Protease</keyword>
<comment type="similarity">
    <text evidence="5">In the N-terminal section; belongs to the glycosyltransferase 51 family.</text>
</comment>
<evidence type="ECO:0000256" key="24">
    <source>
        <dbReference type="ARBA" id="ARBA00034000"/>
    </source>
</evidence>
<evidence type="ECO:0000256" key="8">
    <source>
        <dbReference type="ARBA" id="ARBA00022475"/>
    </source>
</evidence>
<feature type="compositionally biased region" description="Basic and acidic residues" evidence="28">
    <location>
        <begin position="795"/>
        <end position="818"/>
    </location>
</feature>
<comment type="catalytic activity">
    <reaction evidence="24">
        <text>Preferential cleavage: (Ac)2-L-Lys-D-Ala-|-D-Ala. Also transpeptidation of peptidyl-alanyl moieties that are N-acyl substituents of D-alanine.</text>
        <dbReference type="EC" id="3.4.16.4"/>
    </reaction>
</comment>
<comment type="pathway">
    <text evidence="27">Glycan biosynthesis.</text>
</comment>
<comment type="subcellular location">
    <subcellularLocation>
        <location evidence="2">Cell inner membrane</location>
        <topology evidence="2">Single-pass type II membrane protein</topology>
    </subcellularLocation>
</comment>
<keyword evidence="8" id="KW-1003">Cell membrane</keyword>
<dbReference type="Pfam" id="PF17092">
    <property type="entry name" value="PCB_OB"/>
    <property type="match status" value="1"/>
</dbReference>
<dbReference type="GO" id="GO:0005886">
    <property type="term" value="C:plasma membrane"/>
    <property type="evidence" value="ECO:0007669"/>
    <property type="project" value="UniProtKB-SubCell"/>
</dbReference>
<dbReference type="GO" id="GO:0008955">
    <property type="term" value="F:peptidoglycan glycosyltransferase activity"/>
    <property type="evidence" value="ECO:0007669"/>
    <property type="project" value="UniProtKB-EC"/>
</dbReference>
<dbReference type="InterPro" id="IPR036950">
    <property type="entry name" value="PBP_transglycosylase"/>
</dbReference>
<reference evidence="33 34" key="1">
    <citation type="submission" date="2017-02" db="EMBL/GenBank/DDBJ databases">
        <title>Genomic diversity within the haloalkaliphilic genus Thioalkalivibrio.</title>
        <authorList>
            <person name="Ahn A.-C."/>
            <person name="Meier-Kolthoff J."/>
            <person name="Overmars L."/>
            <person name="Richter M."/>
            <person name="Woyke T."/>
            <person name="Sorokin D.Y."/>
            <person name="Muyzer G."/>
        </authorList>
    </citation>
    <scope>NUCLEOTIDE SEQUENCE [LARGE SCALE GENOMIC DNA]</scope>
    <source>
        <strain evidence="33 34">ALJD</strain>
    </source>
</reference>
<dbReference type="Pfam" id="PF00912">
    <property type="entry name" value="Transgly"/>
    <property type="match status" value="1"/>
</dbReference>
<evidence type="ECO:0000256" key="13">
    <source>
        <dbReference type="ARBA" id="ARBA00022679"/>
    </source>
</evidence>
<dbReference type="EC" id="2.4.99.28" evidence="25"/>
<dbReference type="PANTHER" id="PTHR32282:SF27">
    <property type="entry name" value="PENICILLIN-BINDING PROTEIN 1A"/>
    <property type="match status" value="1"/>
</dbReference>
<evidence type="ECO:0000256" key="29">
    <source>
        <dbReference type="SAM" id="Phobius"/>
    </source>
</evidence>
<dbReference type="NCBIfam" id="TIGR02074">
    <property type="entry name" value="PBP_1a_fam"/>
    <property type="match status" value="1"/>
</dbReference>
<dbReference type="PANTHER" id="PTHR32282">
    <property type="entry name" value="BINDING PROTEIN TRANSPEPTIDASE, PUTATIVE-RELATED"/>
    <property type="match status" value="1"/>
</dbReference>
<dbReference type="SUPFAM" id="SSF53955">
    <property type="entry name" value="Lysozyme-like"/>
    <property type="match status" value="1"/>
</dbReference>
<dbReference type="EMBL" id="MVBK01000097">
    <property type="protein sequence ID" value="OOG22727.1"/>
    <property type="molecule type" value="Genomic_DNA"/>
</dbReference>
<comment type="caution">
    <text evidence="33">The sequence shown here is derived from an EMBL/GenBank/DDBJ whole genome shotgun (WGS) entry which is preliminary data.</text>
</comment>
<keyword evidence="22" id="KW-0511">Multifunctional enzyme</keyword>
<dbReference type="Proteomes" id="UP000189462">
    <property type="component" value="Unassembled WGS sequence"/>
</dbReference>
<gene>
    <name evidence="33" type="ORF">B1C78_14255</name>
</gene>
<dbReference type="GO" id="GO:0071555">
    <property type="term" value="P:cell wall organization"/>
    <property type="evidence" value="ECO:0007669"/>
    <property type="project" value="UniProtKB-KW"/>
</dbReference>
<keyword evidence="34" id="KW-1185">Reference proteome</keyword>
<dbReference type="InterPro" id="IPR001460">
    <property type="entry name" value="PCN-bd_Tpept"/>
</dbReference>
<dbReference type="UniPathway" id="UPA00219"/>
<evidence type="ECO:0000259" key="30">
    <source>
        <dbReference type="Pfam" id="PF00905"/>
    </source>
</evidence>
<evidence type="ECO:0000256" key="4">
    <source>
        <dbReference type="ARBA" id="ARBA00007090"/>
    </source>
</evidence>
<dbReference type="Pfam" id="PF00905">
    <property type="entry name" value="Transpeptidase"/>
    <property type="match status" value="1"/>
</dbReference>
<dbReference type="GO" id="GO:0046677">
    <property type="term" value="P:response to antibiotic"/>
    <property type="evidence" value="ECO:0007669"/>
    <property type="project" value="UniProtKB-KW"/>
</dbReference>
<feature type="domain" description="Penicillin-binding protein OB-like" evidence="32">
    <location>
        <begin position="320"/>
        <end position="430"/>
    </location>
</feature>
<keyword evidence="23" id="KW-0961">Cell wall biogenesis/degradation</keyword>
<keyword evidence="12" id="KW-0328">Glycosyltransferase</keyword>
<evidence type="ECO:0000256" key="2">
    <source>
        <dbReference type="ARBA" id="ARBA00004249"/>
    </source>
</evidence>
<feature type="transmembrane region" description="Helical" evidence="29">
    <location>
        <begin position="12"/>
        <end position="33"/>
    </location>
</feature>
<dbReference type="InterPro" id="IPR050396">
    <property type="entry name" value="Glycosyltr_51/Transpeptidase"/>
</dbReference>
<evidence type="ECO:0000256" key="14">
    <source>
        <dbReference type="ARBA" id="ARBA00022692"/>
    </source>
</evidence>
<feature type="region of interest" description="Disordered" evidence="28">
    <location>
        <begin position="776"/>
        <end position="818"/>
    </location>
</feature>
<keyword evidence="17" id="KW-0735">Signal-anchor</keyword>
<keyword evidence="18" id="KW-0573">Peptidoglycan synthesis</keyword>
<comment type="pathway">
    <text evidence="3">Cell wall biogenesis; peptidoglycan biosynthesis.</text>
</comment>
<dbReference type="Gene3D" id="2.40.50.140">
    <property type="entry name" value="Nucleic acid-binding proteins"/>
    <property type="match status" value="1"/>
</dbReference>
<feature type="domain" description="Penicillin-binding protein transpeptidase" evidence="30">
    <location>
        <begin position="433"/>
        <end position="707"/>
    </location>
</feature>
<dbReference type="AlphaFoldDB" id="A0A1V3NC95"/>
<evidence type="ECO:0000256" key="9">
    <source>
        <dbReference type="ARBA" id="ARBA00022519"/>
    </source>
</evidence>
<dbReference type="SUPFAM" id="SSF56601">
    <property type="entry name" value="beta-lactamase/transpeptidase-like"/>
    <property type="match status" value="1"/>
</dbReference>
<evidence type="ECO:0000256" key="17">
    <source>
        <dbReference type="ARBA" id="ARBA00022968"/>
    </source>
</evidence>
<dbReference type="Gene3D" id="3.40.710.10">
    <property type="entry name" value="DD-peptidase/beta-lactamase superfamily"/>
    <property type="match status" value="2"/>
</dbReference>
<evidence type="ECO:0000256" key="7">
    <source>
        <dbReference type="ARBA" id="ARBA00018638"/>
    </source>
</evidence>
<organism evidence="33 34">
    <name type="scientific">Thioalkalivibrio denitrificans</name>
    <dbReference type="NCBI Taxonomy" id="108003"/>
    <lineage>
        <taxon>Bacteria</taxon>
        <taxon>Pseudomonadati</taxon>
        <taxon>Pseudomonadota</taxon>
        <taxon>Gammaproteobacteria</taxon>
        <taxon>Chromatiales</taxon>
        <taxon>Ectothiorhodospiraceae</taxon>
        <taxon>Thioalkalivibrio</taxon>
    </lineage>
</organism>
<dbReference type="GO" id="GO:0006508">
    <property type="term" value="P:proteolysis"/>
    <property type="evidence" value="ECO:0007669"/>
    <property type="project" value="UniProtKB-KW"/>
</dbReference>
<dbReference type="GO" id="GO:0008360">
    <property type="term" value="P:regulation of cell shape"/>
    <property type="evidence" value="ECO:0007669"/>
    <property type="project" value="UniProtKB-KW"/>
</dbReference>
<evidence type="ECO:0000259" key="32">
    <source>
        <dbReference type="Pfam" id="PF17092"/>
    </source>
</evidence>
<dbReference type="FunFam" id="1.10.3810.10:FF:000003">
    <property type="entry name" value="Penicillin-binding protein 1a"/>
    <property type="match status" value="1"/>
</dbReference>
<evidence type="ECO:0000256" key="21">
    <source>
        <dbReference type="ARBA" id="ARBA00023251"/>
    </source>
</evidence>
<keyword evidence="16" id="KW-0133">Cell shape</keyword>
<keyword evidence="19 29" id="KW-1133">Transmembrane helix</keyword>
<dbReference type="GO" id="GO:0009252">
    <property type="term" value="P:peptidoglycan biosynthetic process"/>
    <property type="evidence" value="ECO:0007669"/>
    <property type="project" value="UniProtKB-UniPathway"/>
</dbReference>
<protein>
    <recommendedName>
        <fullName evidence="7">Penicillin-binding protein 1A</fullName>
        <ecNumber evidence="25">2.4.99.28</ecNumber>
        <ecNumber evidence="6">3.4.16.4</ecNumber>
    </recommendedName>
</protein>
<sequence>MTTILKLIRWGVTSLFALSFIAVLVVAGAYLYVAPDMPEVESLREVRLQVPLRVYSADGLLMAEYGEQRREPLPLEDIPEPLIQAFLAAEDDRFYRHPGVDPQGLLRAAHNLVTTGERTQGGSTITMQVARNFFLSRDRTYTRKLTEIFLALRIERELSKDEILELYLNKIYLGHRAYGVAAAAQVYYGTTVDQLTLDQMAVIAGLPKAPSTTNPVTSPRRAEIRRNYVLGRMYGLGHITTEDYHAALQTPVAARLHHPVVQLEASYVGEMVRQEMLARYGEAAYTDGFNVYTTVDGRLQRAANDALRQGLIAYDRRHGYRGPEARVDLSAHRDDAALDAVLSGVARVGGRLWPGIVLEATAESAEVYLGAGSRVTLDLDAVSWARPYINVSRTGDAPTQVDDVLSPGDLIRVEQSRGDPERWVLSQVPAASGALVAMDPDDGSLRALAGGFDFFQASFNRAVQARRQPGSAFKPFLYAAALDRGYSPASLINDAPVVFEDSALEDTWRPTNYSGRFYGPTRLREALAQSRNLVSIRLLHAIGVNYGHGYLSRFGFDLSRQPRNLSLALGSGAVTPLEMTRAYAVFANGGHLVDPWFIERIEGPDGDIVFQALPRRVCDDECQSAEALIRVDDALADPLDMEALALPIVEPAERVLSPANAYQMVSMMHDVILEGTARGARRMGRSDIAGKTGTTNDLRDAWFSGFNRDLVSTVWVGFDDNSPLGPRETGGVVALPVWIDFMSVALSGRPEHSMPQPDGMVTVRIDAETGRLASSGTRRTLFETFTPEQVPEGDESGRAASREPRPDDTDTVRPEYLF</sequence>
<feature type="domain" description="Glycosyl transferase family 51" evidence="31">
    <location>
        <begin position="61"/>
        <end position="233"/>
    </location>
</feature>
<accession>A0A1V3NC95</accession>
<evidence type="ECO:0000256" key="5">
    <source>
        <dbReference type="ARBA" id="ARBA00007739"/>
    </source>
</evidence>
<dbReference type="EC" id="3.4.16.4" evidence="6"/>
<dbReference type="InterPro" id="IPR023346">
    <property type="entry name" value="Lysozyme-like_dom_sf"/>
</dbReference>
<evidence type="ECO:0000256" key="16">
    <source>
        <dbReference type="ARBA" id="ARBA00022960"/>
    </source>
</evidence>
<keyword evidence="10" id="KW-0121">Carboxypeptidase</keyword>